<feature type="non-terminal residue" evidence="1">
    <location>
        <position position="1"/>
    </location>
</feature>
<evidence type="ECO:0000313" key="2">
    <source>
        <dbReference type="Proteomes" id="UP001597045"/>
    </source>
</evidence>
<dbReference type="SUPFAM" id="SSF50956">
    <property type="entry name" value="Thermostable phytase (3-phytase)"/>
    <property type="match status" value="1"/>
</dbReference>
<sequence>TSRLSVLSYDVTAPGTTLTATKEWNLTAGLPSVDANAGFEGVTWIPDSDLTGLRDTSTGGTYDPTRYGPHTGGVFFVGVEGTGMIYGYVLQDSGAATRVTSVSSGMAGVMELQWEPQTARLWVVCDDTCDGQHRTMRVNASGVFATTAVYNRPSGMPNYNNEGFALGTCSGGTKPVYWADDSNDSGHALRRGDITC</sequence>
<protein>
    <submittedName>
        <fullName evidence="1">Uncharacterized protein</fullName>
    </submittedName>
</protein>
<accession>A0ABW3MDZ3</accession>
<reference evidence="2" key="1">
    <citation type="journal article" date="2019" name="Int. J. Syst. Evol. Microbiol.">
        <title>The Global Catalogue of Microorganisms (GCM) 10K type strain sequencing project: providing services to taxonomists for standard genome sequencing and annotation.</title>
        <authorList>
            <consortium name="The Broad Institute Genomics Platform"/>
            <consortium name="The Broad Institute Genome Sequencing Center for Infectious Disease"/>
            <person name="Wu L."/>
            <person name="Ma J."/>
        </authorList>
    </citation>
    <scope>NUCLEOTIDE SEQUENCE [LARGE SCALE GENOMIC DNA]</scope>
    <source>
        <strain evidence="2">JCM 31486</strain>
    </source>
</reference>
<proteinExistence type="predicted"/>
<organism evidence="1 2">
    <name type="scientific">Kibdelosporangium lantanae</name>
    <dbReference type="NCBI Taxonomy" id="1497396"/>
    <lineage>
        <taxon>Bacteria</taxon>
        <taxon>Bacillati</taxon>
        <taxon>Actinomycetota</taxon>
        <taxon>Actinomycetes</taxon>
        <taxon>Pseudonocardiales</taxon>
        <taxon>Pseudonocardiaceae</taxon>
        <taxon>Kibdelosporangium</taxon>
    </lineage>
</organism>
<dbReference type="EMBL" id="JBHTIS010001876">
    <property type="protein sequence ID" value="MFD1048930.1"/>
    <property type="molecule type" value="Genomic_DNA"/>
</dbReference>
<comment type="caution">
    <text evidence="1">The sequence shown here is derived from an EMBL/GenBank/DDBJ whole genome shotgun (WGS) entry which is preliminary data.</text>
</comment>
<keyword evidence="2" id="KW-1185">Reference proteome</keyword>
<name>A0ABW3MDZ3_9PSEU</name>
<gene>
    <name evidence="1" type="ORF">ACFQ1S_27035</name>
</gene>
<dbReference type="Proteomes" id="UP001597045">
    <property type="component" value="Unassembled WGS sequence"/>
</dbReference>
<evidence type="ECO:0000313" key="1">
    <source>
        <dbReference type="EMBL" id="MFD1048930.1"/>
    </source>
</evidence>